<feature type="binding site" evidence="8">
    <location>
        <position position="95"/>
    </location>
    <ligand>
        <name>Mg(2+)</name>
        <dbReference type="ChEBI" id="CHEBI:18420"/>
    </ligand>
</feature>
<protein>
    <recommendedName>
        <fullName evidence="8">Ribonuclease VapC</fullName>
        <shortName evidence="8">RNase VapC</shortName>
        <ecNumber evidence="8">3.1.-.-</ecNumber>
    </recommendedName>
    <alternativeName>
        <fullName evidence="8">Toxin VapC</fullName>
    </alternativeName>
</protein>
<evidence type="ECO:0000313" key="12">
    <source>
        <dbReference type="EMBL" id="UZA52072.1"/>
    </source>
</evidence>
<dbReference type="EMBL" id="CP087830">
    <property type="protein sequence ID" value="UZA02729.1"/>
    <property type="molecule type" value="Genomic_DNA"/>
</dbReference>
<comment type="function">
    <text evidence="8">Toxic component of a toxin-antitoxin (TA) system. An RNase.</text>
</comment>
<evidence type="ECO:0000256" key="6">
    <source>
        <dbReference type="ARBA" id="ARBA00022842"/>
    </source>
</evidence>
<evidence type="ECO:0000313" key="14">
    <source>
        <dbReference type="Proteomes" id="UP001163283"/>
    </source>
</evidence>
<evidence type="ECO:0000256" key="3">
    <source>
        <dbReference type="ARBA" id="ARBA00022722"/>
    </source>
</evidence>
<keyword evidence="6 8" id="KW-0460">Magnesium</keyword>
<keyword evidence="4 8" id="KW-0479">Metal-binding</keyword>
<comment type="similarity">
    <text evidence="7 8">Belongs to the PINc/VapC protein family.</text>
</comment>
<organism evidence="10 13">
    <name type="scientific">Moraxella bovis</name>
    <dbReference type="NCBI Taxonomy" id="476"/>
    <lineage>
        <taxon>Bacteria</taxon>
        <taxon>Pseudomonadati</taxon>
        <taxon>Pseudomonadota</taxon>
        <taxon>Gammaproteobacteria</taxon>
        <taxon>Moraxellales</taxon>
        <taxon>Moraxellaceae</taxon>
        <taxon>Moraxella</taxon>
    </lineage>
</organism>
<dbReference type="KEGG" id="mboi:DQF64_02205"/>
<keyword evidence="5 8" id="KW-0378">Hydrolase</keyword>
<evidence type="ECO:0000256" key="8">
    <source>
        <dbReference type="HAMAP-Rule" id="MF_00265"/>
    </source>
</evidence>
<dbReference type="AlphaFoldDB" id="A0A1S9ZVE9"/>
<dbReference type="InterPro" id="IPR022907">
    <property type="entry name" value="VapC_family"/>
</dbReference>
<evidence type="ECO:0000256" key="2">
    <source>
        <dbReference type="ARBA" id="ARBA00022649"/>
    </source>
</evidence>
<feature type="binding site" evidence="8">
    <location>
        <position position="6"/>
    </location>
    <ligand>
        <name>Mg(2+)</name>
        <dbReference type="ChEBI" id="CHEBI:18420"/>
    </ligand>
</feature>
<dbReference type="Proteomes" id="UP001163283">
    <property type="component" value="Chromosome"/>
</dbReference>
<keyword evidence="2 8" id="KW-1277">Toxin-antitoxin system</keyword>
<dbReference type="Proteomes" id="UP001163632">
    <property type="component" value="Chromosome"/>
</dbReference>
<evidence type="ECO:0000313" key="10">
    <source>
        <dbReference type="EMBL" id="STY90313.1"/>
    </source>
</evidence>
<dbReference type="GO" id="GO:0016787">
    <property type="term" value="F:hydrolase activity"/>
    <property type="evidence" value="ECO:0007669"/>
    <property type="project" value="UniProtKB-KW"/>
</dbReference>
<evidence type="ECO:0000259" key="9">
    <source>
        <dbReference type="Pfam" id="PF01850"/>
    </source>
</evidence>
<dbReference type="STRING" id="476.B0182_12330"/>
<keyword evidence="8" id="KW-0800">Toxin</keyword>
<dbReference type="GO" id="GO:0004519">
    <property type="term" value="F:endonuclease activity"/>
    <property type="evidence" value="ECO:0007669"/>
    <property type="project" value="UniProtKB-KW"/>
</dbReference>
<keyword evidence="3 8" id="KW-0540">Nuclease</keyword>
<evidence type="ECO:0000313" key="15">
    <source>
        <dbReference type="Proteomes" id="UP001163632"/>
    </source>
</evidence>
<accession>A0A1S9ZVE9</accession>
<proteinExistence type="inferred from homology"/>
<dbReference type="GO" id="GO:0000287">
    <property type="term" value="F:magnesium ion binding"/>
    <property type="evidence" value="ECO:0007669"/>
    <property type="project" value="UniProtKB-UniRule"/>
</dbReference>
<evidence type="ECO:0000256" key="1">
    <source>
        <dbReference type="ARBA" id="ARBA00001946"/>
    </source>
</evidence>
<dbReference type="PANTHER" id="PTHR33653">
    <property type="entry name" value="RIBONUCLEASE VAPC2"/>
    <property type="match status" value="1"/>
</dbReference>
<evidence type="ECO:0000256" key="5">
    <source>
        <dbReference type="ARBA" id="ARBA00022801"/>
    </source>
</evidence>
<reference evidence="10 13" key="1">
    <citation type="submission" date="2018-06" db="EMBL/GenBank/DDBJ databases">
        <authorList>
            <consortium name="Pathogen Informatics"/>
            <person name="Doyle S."/>
        </authorList>
    </citation>
    <scope>NUCLEOTIDE SEQUENCE [LARGE SCALE GENOMIC DNA]</scope>
    <source>
        <strain evidence="10 13">NCTC9426</strain>
    </source>
</reference>
<dbReference type="Gene3D" id="3.40.50.1010">
    <property type="entry name" value="5'-nuclease"/>
    <property type="match status" value="1"/>
</dbReference>
<feature type="domain" description="PIN" evidence="9">
    <location>
        <begin position="3"/>
        <end position="122"/>
    </location>
</feature>
<dbReference type="Pfam" id="PF01850">
    <property type="entry name" value="PIN"/>
    <property type="match status" value="1"/>
</dbReference>
<dbReference type="GO" id="GO:0090729">
    <property type="term" value="F:toxin activity"/>
    <property type="evidence" value="ECO:0007669"/>
    <property type="project" value="UniProtKB-KW"/>
</dbReference>
<dbReference type="GeneID" id="77187651"/>
<dbReference type="InterPro" id="IPR029060">
    <property type="entry name" value="PIN-like_dom_sf"/>
</dbReference>
<reference evidence="11 14" key="2">
    <citation type="journal article" date="2022" name="BMC Microbiol.">
        <title>Whole genome sequencing of Moraxella bovis strains from North America reveals two genotypes with different genetic determinants.</title>
        <authorList>
            <person name="Wynn E.L."/>
            <person name="Hille M.M."/>
            <person name="Loy J.D."/>
            <person name="Schuller G."/>
            <person name="Kuhn K.L."/>
            <person name="Dickey A.M."/>
            <person name="Bono J.L."/>
            <person name="Clawson M.L."/>
        </authorList>
    </citation>
    <scope>NUCLEOTIDE SEQUENCE</scope>
    <source>
        <strain evidence="11">SAM102599</strain>
        <strain evidence="12 14">SAM57978</strain>
    </source>
</reference>
<dbReference type="GO" id="GO:0004540">
    <property type="term" value="F:RNA nuclease activity"/>
    <property type="evidence" value="ECO:0007669"/>
    <property type="project" value="InterPro"/>
</dbReference>
<dbReference type="InterPro" id="IPR002716">
    <property type="entry name" value="PIN_dom"/>
</dbReference>
<evidence type="ECO:0000313" key="11">
    <source>
        <dbReference type="EMBL" id="UZA02729.1"/>
    </source>
</evidence>
<gene>
    <name evidence="10" type="primary">vapC_1</name>
    <name evidence="8" type="synonym">vapC</name>
    <name evidence="11" type="ORF">LP092_12405</name>
    <name evidence="12" type="ORF">LP129_02610</name>
    <name evidence="10" type="ORF">NCTC9426_00328</name>
</gene>
<dbReference type="PANTHER" id="PTHR33653:SF1">
    <property type="entry name" value="RIBONUCLEASE VAPC2"/>
    <property type="match status" value="1"/>
</dbReference>
<evidence type="ECO:0000256" key="7">
    <source>
        <dbReference type="ARBA" id="ARBA00038093"/>
    </source>
</evidence>
<dbReference type="EMBL" id="CP087781">
    <property type="protein sequence ID" value="UZA52072.1"/>
    <property type="molecule type" value="Genomic_DNA"/>
</dbReference>
<name>A0A1S9ZVE9_MORBO</name>
<evidence type="ECO:0000313" key="13">
    <source>
        <dbReference type="Proteomes" id="UP000254133"/>
    </source>
</evidence>
<dbReference type="EC" id="3.1.-.-" evidence="8"/>
<dbReference type="EMBL" id="UGPZ01000002">
    <property type="protein sequence ID" value="STY90313.1"/>
    <property type="molecule type" value="Genomic_DNA"/>
</dbReference>
<keyword evidence="15" id="KW-1185">Reference proteome</keyword>
<dbReference type="HAMAP" id="MF_00265">
    <property type="entry name" value="VapC_Nob1"/>
    <property type="match status" value="1"/>
</dbReference>
<comment type="cofactor">
    <cofactor evidence="1 8">
        <name>Mg(2+)</name>
        <dbReference type="ChEBI" id="CHEBI:18420"/>
    </cofactor>
</comment>
<keyword evidence="10" id="KW-0255">Endonuclease</keyword>
<evidence type="ECO:0000256" key="4">
    <source>
        <dbReference type="ARBA" id="ARBA00022723"/>
    </source>
</evidence>
<dbReference type="Proteomes" id="UP000254133">
    <property type="component" value="Unassembled WGS sequence"/>
</dbReference>
<dbReference type="SUPFAM" id="SSF88723">
    <property type="entry name" value="PIN domain-like"/>
    <property type="match status" value="1"/>
</dbReference>
<dbReference type="CDD" id="cd18745">
    <property type="entry name" value="PIN_VapC4-5_FitB-like"/>
    <property type="match status" value="1"/>
</dbReference>
<dbReference type="RefSeq" id="WP_078275188.1">
    <property type="nucleotide sequence ID" value="NZ_CP030241.1"/>
</dbReference>
<dbReference type="InterPro" id="IPR050556">
    <property type="entry name" value="Type_II_TA_system_RNase"/>
</dbReference>
<sequence>MKYLLDTNAVIAILNASERFLTTLERHKEREIAISSIVLSELYYGAYKSQKTAQNLEKINLLPFEVLQFNSQDADKAGEIGATLERRGTPIGFYDTLIAGQAIANDLIVITDNVREFLRVDGLQIENWLK</sequence>